<dbReference type="Gene3D" id="3.50.50.60">
    <property type="entry name" value="FAD/NAD(P)-binding domain"/>
    <property type="match status" value="2"/>
</dbReference>
<dbReference type="Proteomes" id="UP000325255">
    <property type="component" value="Unassembled WGS sequence"/>
</dbReference>
<dbReference type="GO" id="GO:0008718">
    <property type="term" value="F:D-amino-acid dehydrogenase activity"/>
    <property type="evidence" value="ECO:0007669"/>
    <property type="project" value="TreeGrafter"/>
</dbReference>
<dbReference type="GO" id="GO:0005737">
    <property type="term" value="C:cytoplasm"/>
    <property type="evidence" value="ECO:0007669"/>
    <property type="project" value="TreeGrafter"/>
</dbReference>
<dbReference type="EMBL" id="VWPK01000003">
    <property type="protein sequence ID" value="KAA5614052.1"/>
    <property type="molecule type" value="Genomic_DNA"/>
</dbReference>
<evidence type="ECO:0000256" key="2">
    <source>
        <dbReference type="ARBA" id="ARBA00023002"/>
    </source>
</evidence>
<keyword evidence="5" id="KW-1185">Reference proteome</keyword>
<dbReference type="PANTHER" id="PTHR13847:SF280">
    <property type="entry name" value="D-AMINO ACID DEHYDROGENASE"/>
    <property type="match status" value="1"/>
</dbReference>
<comment type="similarity">
    <text evidence="1">Belongs to the DadA oxidoreductase family.</text>
</comment>
<name>A0A5M6J0D2_9PROT</name>
<dbReference type="OrthoDB" id="9787190at2"/>
<evidence type="ECO:0000256" key="1">
    <source>
        <dbReference type="ARBA" id="ARBA00009410"/>
    </source>
</evidence>
<sequence>MGPATDPVISDSALPSSADVVVIGGGIIGTSAAFDLARRGVRVVLCEKGQIAGEQSSRNWGWVRKQGRDSRELPLIVESLRLWQGMNEAVGADTGFRTTGILYALSSDADIARWEAWLERVRPYQLDSRLVSGDELTRLMPGATRGFKAGLFTASDGRAEPQQAAPAIARAAQRAGATVLTGCAVRGLETTGGRVSGVVTERGHIACNGVVLATGAWSRLFCKDHDIRLPQLRVRSSVLRTGPVEGGPEAAAWLPDVAYRKRLDGGYTVAGAVASVADILPDSFVFFREFLPALRQNWRKMPLRFGRRFFEELSWAGPTPLDQASRYERVRVLDPAPQQQVNAGALAALATVYPVFAKAKVAQQWAGLIDVTPDVVPVISPVERLPGLVVATGFSGHGFGIGPGAGRLAADLVTGAPPVVDPHPFRLTRFSDGSEIRIEAGI</sequence>
<reference evidence="4 5" key="1">
    <citation type="submission" date="2019-09" db="EMBL/GenBank/DDBJ databases">
        <title>Genome sequence of Rhodovastum atsumiense, a diverse member of the Acetobacteraceae family of non-sulfur purple photosynthetic bacteria.</title>
        <authorList>
            <person name="Meyer T."/>
            <person name="Kyndt J."/>
        </authorList>
    </citation>
    <scope>NUCLEOTIDE SEQUENCE [LARGE SCALE GENOMIC DNA]</scope>
    <source>
        <strain evidence="4 5">DSM 21279</strain>
    </source>
</reference>
<dbReference type="GO" id="GO:0005886">
    <property type="term" value="C:plasma membrane"/>
    <property type="evidence" value="ECO:0007669"/>
    <property type="project" value="TreeGrafter"/>
</dbReference>
<organism evidence="4 5">
    <name type="scientific">Rhodovastum atsumiense</name>
    <dbReference type="NCBI Taxonomy" id="504468"/>
    <lineage>
        <taxon>Bacteria</taxon>
        <taxon>Pseudomonadati</taxon>
        <taxon>Pseudomonadota</taxon>
        <taxon>Alphaproteobacteria</taxon>
        <taxon>Acetobacterales</taxon>
        <taxon>Acetobacteraceae</taxon>
        <taxon>Rhodovastum</taxon>
    </lineage>
</organism>
<dbReference type="PANTHER" id="PTHR13847">
    <property type="entry name" value="SARCOSINE DEHYDROGENASE-RELATED"/>
    <property type="match status" value="1"/>
</dbReference>
<dbReference type="Pfam" id="PF01266">
    <property type="entry name" value="DAO"/>
    <property type="match status" value="1"/>
</dbReference>
<dbReference type="Gene3D" id="3.30.9.10">
    <property type="entry name" value="D-Amino Acid Oxidase, subunit A, domain 2"/>
    <property type="match status" value="1"/>
</dbReference>
<proteinExistence type="inferred from homology"/>
<gene>
    <name evidence="4" type="ORF">F1189_02270</name>
</gene>
<accession>A0A5M6J0D2</accession>
<feature type="domain" description="FAD dependent oxidoreductase" evidence="3">
    <location>
        <begin position="19"/>
        <end position="412"/>
    </location>
</feature>
<keyword evidence="2" id="KW-0560">Oxidoreductase</keyword>
<dbReference type="InterPro" id="IPR006076">
    <property type="entry name" value="FAD-dep_OxRdtase"/>
</dbReference>
<evidence type="ECO:0000259" key="3">
    <source>
        <dbReference type="Pfam" id="PF01266"/>
    </source>
</evidence>
<dbReference type="InterPro" id="IPR036188">
    <property type="entry name" value="FAD/NAD-bd_sf"/>
</dbReference>
<dbReference type="AlphaFoldDB" id="A0A5M6J0D2"/>
<dbReference type="GO" id="GO:0055130">
    <property type="term" value="P:D-alanine catabolic process"/>
    <property type="evidence" value="ECO:0007669"/>
    <property type="project" value="TreeGrafter"/>
</dbReference>
<dbReference type="SUPFAM" id="SSF51905">
    <property type="entry name" value="FAD/NAD(P)-binding domain"/>
    <property type="match status" value="1"/>
</dbReference>
<evidence type="ECO:0000313" key="4">
    <source>
        <dbReference type="EMBL" id="KAA5614052.1"/>
    </source>
</evidence>
<dbReference type="RefSeq" id="WP_150038941.1">
    <property type="nucleotide sequence ID" value="NZ_OW485601.1"/>
</dbReference>
<comment type="caution">
    <text evidence="4">The sequence shown here is derived from an EMBL/GenBank/DDBJ whole genome shotgun (WGS) entry which is preliminary data.</text>
</comment>
<evidence type="ECO:0000313" key="5">
    <source>
        <dbReference type="Proteomes" id="UP000325255"/>
    </source>
</evidence>
<protein>
    <submittedName>
        <fullName evidence="4">FAD-binding oxidoreductase</fullName>
    </submittedName>
</protein>